<dbReference type="AlphaFoldDB" id="A0A2N9G6Q4"/>
<protein>
    <recommendedName>
        <fullName evidence="2">Aminotransferase-like plant mobile domain-containing protein</fullName>
    </recommendedName>
</protein>
<dbReference type="Pfam" id="PF10536">
    <property type="entry name" value="PMD"/>
    <property type="match status" value="1"/>
</dbReference>
<feature type="compositionally biased region" description="Basic residues" evidence="1">
    <location>
        <begin position="510"/>
        <end position="520"/>
    </location>
</feature>
<name>A0A2N9G6Q4_FAGSY</name>
<evidence type="ECO:0000256" key="1">
    <source>
        <dbReference type="SAM" id="MobiDB-lite"/>
    </source>
</evidence>
<dbReference type="InterPro" id="IPR019557">
    <property type="entry name" value="AminoTfrase-like_pln_mobile"/>
</dbReference>
<feature type="compositionally biased region" description="Low complexity" evidence="1">
    <location>
        <begin position="22"/>
        <end position="31"/>
    </location>
</feature>
<dbReference type="EMBL" id="OIVN01001511">
    <property type="protein sequence ID" value="SPC94784.1"/>
    <property type="molecule type" value="Genomic_DNA"/>
</dbReference>
<accession>A0A2N9G6Q4</accession>
<feature type="compositionally biased region" description="Gly residues" evidence="1">
    <location>
        <begin position="11"/>
        <end position="21"/>
    </location>
</feature>
<feature type="region of interest" description="Disordered" evidence="1">
    <location>
        <begin position="875"/>
        <end position="903"/>
    </location>
</feature>
<proteinExistence type="predicted"/>
<sequence>MASSSKRTRKGGGGTFSGEGGFSAARGAAARVAEDNSDSSDSGSKSPEPLGDILGQPTVDPWYRSGERFPSVPASLQLPPADWEWLVIKEDSAADCSRAVEWADWIDSELTDREFCDRLERAGVLRSILISRNHWLLPILGDQDPAELELSPEESRIEATLADYIGRKNIALGTQAARFNPWMEHINRVDDASIRRAAFVPYWLSKCIFGEHPAYSIKPLYFPFAVKIAAGTCFPLAPLLLGQLYTQLDMLHAEELAGASCHIVTTALNSSIVHMFLWEHALEYIKKGRKPYEARNKFASMSGRSCSQCRESKICWRPYGVSHRGFVYESVMSGFSNIEAQDYTLIAGDVGSLTYLPAVMGVVVGEIPTINPFLRARAFAYWSGITPRVIVPSGDRIGVYTTGMSNYWRGLMAAMVEFRNIRRGDISHLLESYTSPLPHPRMFVATNTMTTYVNRQSLGYAVWHHENSRWVIHGNHHPPLWLRDHPHVSALEKVPSSRRRRTASAGTPAVKRKQPGRSKKREAPSKDSPAQASKKKKTSVTKGSKKALVLKTAVTSPPLAGEDIAQGVSAPVSKKPVRKTRAGKRTFVPPAFPSAPSSIAARVAAHKSSRGVVYSEKRIEKVDAEAGAAETVSGADDFAADISSIDTSAALSTSSGEKNVEAGAKEAVEEHATVGVVTSAEKVVETTPMAITSSGGTVQGGPSGSGSHMDPSLLDSSPSTRQYVRRARRGSLVSTDSKRIVSATVRVSTPPSPLPESGGTAPTPITTAVEASAAATVPESEVVPTAIKEIPIGEEGPAHVHDIPKEVAASEDPVQADVIPGSDIPVIEEELAQDPVDDIDMADAHDSYDEVLVETEDHVTGAQAADMGVTAPVTAHASPTETAGSGNEAVAEEERKHQSTAVESAIRGQPGLLSAARPAIPRTSVLANMDAFFREFDRTSFSSRHVEHFWTYDDVKADFEVFRVPQGGIRFLKALWEKYGNCSSYFRLGVHVGSSMLTLLCCVLAHMEHTRLEDITEVHILEWKAVVQEAIEGGFRFGFILDYLRRLAHGMFSRRVLAELREAEACVAALRDALNVVAPNPWDLAFARRASAESDDGLALHDLLA</sequence>
<feature type="region of interest" description="Disordered" evidence="1">
    <location>
        <begin position="492"/>
        <end position="545"/>
    </location>
</feature>
<evidence type="ECO:0000259" key="2">
    <source>
        <dbReference type="Pfam" id="PF10536"/>
    </source>
</evidence>
<organism evidence="3">
    <name type="scientific">Fagus sylvatica</name>
    <name type="common">Beechnut</name>
    <dbReference type="NCBI Taxonomy" id="28930"/>
    <lineage>
        <taxon>Eukaryota</taxon>
        <taxon>Viridiplantae</taxon>
        <taxon>Streptophyta</taxon>
        <taxon>Embryophyta</taxon>
        <taxon>Tracheophyta</taxon>
        <taxon>Spermatophyta</taxon>
        <taxon>Magnoliopsida</taxon>
        <taxon>eudicotyledons</taxon>
        <taxon>Gunneridae</taxon>
        <taxon>Pentapetalae</taxon>
        <taxon>rosids</taxon>
        <taxon>fabids</taxon>
        <taxon>Fagales</taxon>
        <taxon>Fagaceae</taxon>
        <taxon>Fagus</taxon>
    </lineage>
</organism>
<feature type="compositionally biased region" description="Basic residues" evidence="1">
    <location>
        <begin position="1"/>
        <end position="10"/>
    </location>
</feature>
<feature type="region of interest" description="Disordered" evidence="1">
    <location>
        <begin position="1"/>
        <end position="57"/>
    </location>
</feature>
<feature type="region of interest" description="Disordered" evidence="1">
    <location>
        <begin position="688"/>
        <end position="737"/>
    </location>
</feature>
<reference evidence="3" key="1">
    <citation type="submission" date="2018-02" db="EMBL/GenBank/DDBJ databases">
        <authorList>
            <person name="Cohen D.B."/>
            <person name="Kent A.D."/>
        </authorList>
    </citation>
    <scope>NUCLEOTIDE SEQUENCE</scope>
</reference>
<feature type="compositionally biased region" description="Basic residues" evidence="1">
    <location>
        <begin position="533"/>
        <end position="545"/>
    </location>
</feature>
<gene>
    <name evidence="3" type="ORF">FSB_LOCUS22666</name>
</gene>
<evidence type="ECO:0000313" key="3">
    <source>
        <dbReference type="EMBL" id="SPC94784.1"/>
    </source>
</evidence>
<feature type="domain" description="Aminotransferase-like plant mobile" evidence="2">
    <location>
        <begin position="175"/>
        <end position="280"/>
    </location>
</feature>